<evidence type="ECO:0008006" key="3">
    <source>
        <dbReference type="Google" id="ProtNLM"/>
    </source>
</evidence>
<evidence type="ECO:0000313" key="2">
    <source>
        <dbReference type="Proteomes" id="UP000230233"/>
    </source>
</evidence>
<dbReference type="AlphaFoldDB" id="A0A2G5VF44"/>
<comment type="caution">
    <text evidence="1">The sequence shown here is derived from an EMBL/GenBank/DDBJ whole genome shotgun (WGS) entry which is preliminary data.</text>
</comment>
<organism evidence="1 2">
    <name type="scientific">Caenorhabditis nigoni</name>
    <dbReference type="NCBI Taxonomy" id="1611254"/>
    <lineage>
        <taxon>Eukaryota</taxon>
        <taxon>Metazoa</taxon>
        <taxon>Ecdysozoa</taxon>
        <taxon>Nematoda</taxon>
        <taxon>Chromadorea</taxon>
        <taxon>Rhabditida</taxon>
        <taxon>Rhabditina</taxon>
        <taxon>Rhabditomorpha</taxon>
        <taxon>Rhabditoidea</taxon>
        <taxon>Rhabditidae</taxon>
        <taxon>Peloderinae</taxon>
        <taxon>Caenorhabditis</taxon>
    </lineage>
</organism>
<name>A0A2G5VF44_9PELO</name>
<dbReference type="Proteomes" id="UP000230233">
    <property type="component" value="Chromosome I"/>
</dbReference>
<accession>A0A2G5VF44</accession>
<evidence type="ECO:0000313" key="1">
    <source>
        <dbReference type="EMBL" id="PIC50398.1"/>
    </source>
</evidence>
<keyword evidence="2" id="KW-1185">Reference proteome</keyword>
<sequence>MIKILKGQEDVFNGLVVCEELGNASSLPMVLHFLSVASTSNQKVTIITSKYTETNYKLVCSKAGIRWVPSQINFLEVLQPFGSFDVDVKQMMDDLIEKISGHGASVILFDDASLFEQLGAKPVDVVIFLHKIYSHLKKSIAESSVLFAPFSICSTASTLLQTRCRVFVQMTPVGHGFGKDASSKAVFTIRSQSGPTTKKGILLSGERTINGSWVSVE</sequence>
<gene>
    <name evidence="1" type="primary">Cni-F25B4.4</name>
    <name evidence="1" type="synonym">Cnig_chr_I.g131</name>
    <name evidence="1" type="ORF">B9Z55_000131</name>
</gene>
<dbReference type="EMBL" id="PDUG01000001">
    <property type="protein sequence ID" value="PIC50398.1"/>
    <property type="molecule type" value="Genomic_DNA"/>
</dbReference>
<protein>
    <recommendedName>
        <fullName evidence="3">Elongator complex protein 6</fullName>
    </recommendedName>
</protein>
<reference evidence="2" key="1">
    <citation type="submission" date="2017-10" db="EMBL/GenBank/DDBJ databases">
        <title>Rapid genome shrinkage in a self-fertile nematode reveals novel sperm competition proteins.</title>
        <authorList>
            <person name="Yin D."/>
            <person name="Schwarz E.M."/>
            <person name="Thomas C.G."/>
            <person name="Felde R.L."/>
            <person name="Korf I.F."/>
            <person name="Cutter A.D."/>
            <person name="Schartner C.M."/>
            <person name="Ralston E.J."/>
            <person name="Meyer B.J."/>
            <person name="Haag E.S."/>
        </authorList>
    </citation>
    <scope>NUCLEOTIDE SEQUENCE [LARGE SCALE GENOMIC DNA]</scope>
    <source>
        <strain evidence="2">JU1422</strain>
    </source>
</reference>
<dbReference type="STRING" id="1611254.A0A2G5VF44"/>
<dbReference type="OrthoDB" id="9995306at2759"/>
<proteinExistence type="predicted"/>